<comment type="caution">
    <text evidence="2">The sequence shown here is derived from an EMBL/GenBank/DDBJ whole genome shotgun (WGS) entry which is preliminary data.</text>
</comment>
<feature type="region of interest" description="Disordered" evidence="1">
    <location>
        <begin position="146"/>
        <end position="170"/>
    </location>
</feature>
<dbReference type="EMBL" id="JBJJXI010000103">
    <property type="protein sequence ID" value="KAL3392528.1"/>
    <property type="molecule type" value="Genomic_DNA"/>
</dbReference>
<protein>
    <submittedName>
        <fullName evidence="2">Uncharacterized protein</fullName>
    </submittedName>
</protein>
<organism evidence="2 3">
    <name type="scientific">Trichogramma kaykai</name>
    <dbReference type="NCBI Taxonomy" id="54128"/>
    <lineage>
        <taxon>Eukaryota</taxon>
        <taxon>Metazoa</taxon>
        <taxon>Ecdysozoa</taxon>
        <taxon>Arthropoda</taxon>
        <taxon>Hexapoda</taxon>
        <taxon>Insecta</taxon>
        <taxon>Pterygota</taxon>
        <taxon>Neoptera</taxon>
        <taxon>Endopterygota</taxon>
        <taxon>Hymenoptera</taxon>
        <taxon>Apocrita</taxon>
        <taxon>Proctotrupomorpha</taxon>
        <taxon>Chalcidoidea</taxon>
        <taxon>Trichogrammatidae</taxon>
        <taxon>Trichogramma</taxon>
    </lineage>
</organism>
<keyword evidence="3" id="KW-1185">Reference proteome</keyword>
<name>A0ABD2WHK8_9HYME</name>
<proteinExistence type="predicted"/>
<sequence length="207" mass="23874">MYCARCFGGPLIQISSLTKTQDSCIFPAVERRQKKLYTQIKVNYYLIWSVVSHIHARKNTLENERELKVKISLLKKGGQAVQNAKLKKKKRKKKYIRLRDELSASSWATDVFERFAAVHAWQQIELHLKKLESRKMKNLQQHRIAHTNGSRGAFAKESQSRTTTTTQVREQRVSFFSPRRVVWPECSAFGALRKLGEQEPTTAIAAA</sequence>
<dbReference type="Proteomes" id="UP001627154">
    <property type="component" value="Unassembled WGS sequence"/>
</dbReference>
<evidence type="ECO:0000313" key="3">
    <source>
        <dbReference type="Proteomes" id="UP001627154"/>
    </source>
</evidence>
<reference evidence="2 3" key="1">
    <citation type="journal article" date="2024" name="bioRxiv">
        <title>A reference genome for Trichogramma kaykai: A tiny desert-dwelling parasitoid wasp with competing sex-ratio distorters.</title>
        <authorList>
            <person name="Culotta J."/>
            <person name="Lindsey A.R."/>
        </authorList>
    </citation>
    <scope>NUCLEOTIDE SEQUENCE [LARGE SCALE GENOMIC DNA]</scope>
    <source>
        <strain evidence="2 3">KSX58</strain>
    </source>
</reference>
<dbReference type="AlphaFoldDB" id="A0ABD2WHK8"/>
<evidence type="ECO:0000313" key="2">
    <source>
        <dbReference type="EMBL" id="KAL3392528.1"/>
    </source>
</evidence>
<evidence type="ECO:0000256" key="1">
    <source>
        <dbReference type="SAM" id="MobiDB-lite"/>
    </source>
</evidence>
<accession>A0ABD2WHK8</accession>
<gene>
    <name evidence="2" type="ORF">TKK_012847</name>
</gene>